<accession>A0A1I2CNT0</accession>
<dbReference type="PANTHER" id="PTHR33376:SF2">
    <property type="entry name" value="DICARBOXYLATE-BINDING PERIPLASMIC PROTEIN"/>
    <property type="match status" value="1"/>
</dbReference>
<dbReference type="Gene3D" id="3.40.190.170">
    <property type="entry name" value="Bacterial extracellular solute-binding protein, family 7"/>
    <property type="match status" value="1"/>
</dbReference>
<dbReference type="OrthoDB" id="9776801at2"/>
<keyword evidence="5" id="KW-1185">Reference proteome</keyword>
<dbReference type="NCBIfam" id="TIGR00787">
    <property type="entry name" value="dctP"/>
    <property type="match status" value="1"/>
</dbReference>
<gene>
    <name evidence="4" type="ORF">SAMN05192532_103112</name>
</gene>
<sequence length="352" mass="39166">MKNFKFYLFIGVVSLLSLLAACGGGADEEEASSGGTGEGTESSSAENNEAEFNLQIGHIAPDEHSFTVGIEEFVKKVEERTDGRVSFEVFGNGQLGGERDLIEQVQLGSLDMTVVTAGPLGNFVPETTVLEMPFLFRDVEHAYQVLDGEVGQELMGRIDEQGFKSIGWWENGMRHSTNNERPIQSPEDMEGLKMRTLENDIYTETYRSLGTDPTPIAFPEVYTSLQQGVVDGLDASYGVFYTTNLYEVQKHFSETGIYYAAAAALMNADAFASLPEDIQEVIMETGQEVAAFQRQVNLDMEEEQKADIKERGVEVVEAEEIDREAFQEAVQPVYDAYDEEFGEMIKRIQEVE</sequence>
<dbReference type="Pfam" id="PF03480">
    <property type="entry name" value="DctP"/>
    <property type="match status" value="1"/>
</dbReference>
<dbReference type="InterPro" id="IPR018389">
    <property type="entry name" value="DctP_fam"/>
</dbReference>
<dbReference type="PIRSF" id="PIRSF006470">
    <property type="entry name" value="DctB"/>
    <property type="match status" value="1"/>
</dbReference>
<dbReference type="EMBL" id="FONT01000003">
    <property type="protein sequence ID" value="SFE69956.1"/>
    <property type="molecule type" value="Genomic_DNA"/>
</dbReference>
<evidence type="ECO:0000256" key="3">
    <source>
        <dbReference type="SAM" id="SignalP"/>
    </source>
</evidence>
<dbReference type="AlphaFoldDB" id="A0A1I2CNT0"/>
<dbReference type="InterPro" id="IPR038404">
    <property type="entry name" value="TRAP_DctP_sf"/>
</dbReference>
<dbReference type="NCBIfam" id="NF037995">
    <property type="entry name" value="TRAP_S1"/>
    <property type="match status" value="1"/>
</dbReference>
<evidence type="ECO:0000313" key="4">
    <source>
        <dbReference type="EMBL" id="SFE69956.1"/>
    </source>
</evidence>
<keyword evidence="1 3" id="KW-0732">Signal</keyword>
<organism evidence="4 5">
    <name type="scientific">Alteribacillus iranensis</name>
    <dbReference type="NCBI Taxonomy" id="930128"/>
    <lineage>
        <taxon>Bacteria</taxon>
        <taxon>Bacillati</taxon>
        <taxon>Bacillota</taxon>
        <taxon>Bacilli</taxon>
        <taxon>Bacillales</taxon>
        <taxon>Bacillaceae</taxon>
        <taxon>Alteribacillus</taxon>
    </lineage>
</organism>
<dbReference type="GO" id="GO:0030288">
    <property type="term" value="C:outer membrane-bounded periplasmic space"/>
    <property type="evidence" value="ECO:0007669"/>
    <property type="project" value="InterPro"/>
</dbReference>
<dbReference type="PROSITE" id="PS51257">
    <property type="entry name" value="PROKAR_LIPOPROTEIN"/>
    <property type="match status" value="1"/>
</dbReference>
<dbReference type="PANTHER" id="PTHR33376">
    <property type="match status" value="1"/>
</dbReference>
<name>A0A1I2CNT0_9BACI</name>
<dbReference type="STRING" id="930128.SAMN05192532_103112"/>
<feature type="chain" id="PRO_5011738795" evidence="3">
    <location>
        <begin position="27"/>
        <end position="352"/>
    </location>
</feature>
<dbReference type="GO" id="GO:0030246">
    <property type="term" value="F:carbohydrate binding"/>
    <property type="evidence" value="ECO:0007669"/>
    <property type="project" value="TreeGrafter"/>
</dbReference>
<evidence type="ECO:0000313" key="5">
    <source>
        <dbReference type="Proteomes" id="UP000199516"/>
    </source>
</evidence>
<evidence type="ECO:0000256" key="2">
    <source>
        <dbReference type="SAM" id="MobiDB-lite"/>
    </source>
</evidence>
<dbReference type="GO" id="GO:0055085">
    <property type="term" value="P:transmembrane transport"/>
    <property type="evidence" value="ECO:0007669"/>
    <property type="project" value="InterPro"/>
</dbReference>
<dbReference type="Proteomes" id="UP000199516">
    <property type="component" value="Unassembled WGS sequence"/>
</dbReference>
<keyword evidence="4" id="KW-0675">Receptor</keyword>
<proteinExistence type="predicted"/>
<protein>
    <submittedName>
        <fullName evidence="4">Tripartite ATP-independent transporter solute receptor, DctP family</fullName>
    </submittedName>
</protein>
<reference evidence="4 5" key="1">
    <citation type="submission" date="2016-10" db="EMBL/GenBank/DDBJ databases">
        <authorList>
            <person name="de Groot N.N."/>
        </authorList>
    </citation>
    <scope>NUCLEOTIDE SEQUENCE [LARGE SCALE GENOMIC DNA]</scope>
    <source>
        <strain evidence="4 5">DSM 23995</strain>
    </source>
</reference>
<dbReference type="InterPro" id="IPR004682">
    <property type="entry name" value="TRAP_DctP"/>
</dbReference>
<feature type="signal peptide" evidence="3">
    <location>
        <begin position="1"/>
        <end position="26"/>
    </location>
</feature>
<feature type="region of interest" description="Disordered" evidence="2">
    <location>
        <begin position="27"/>
        <end position="47"/>
    </location>
</feature>
<evidence type="ECO:0000256" key="1">
    <source>
        <dbReference type="ARBA" id="ARBA00022729"/>
    </source>
</evidence>
<dbReference type="RefSeq" id="WP_091660162.1">
    <property type="nucleotide sequence ID" value="NZ_FONT01000003.1"/>
</dbReference>